<sequence length="49" mass="5430">MSSNQSEQNNIFLRNGQTASIQQPQFNPQMLKCSTFTHLGLAEDSSTAK</sequence>
<reference evidence="2" key="2">
    <citation type="journal article" date="2015" name="Data Brief">
        <title>Shoot transcriptome of the giant reed, Arundo donax.</title>
        <authorList>
            <person name="Barrero R.A."/>
            <person name="Guerrero F.D."/>
            <person name="Moolhuijzen P."/>
            <person name="Goolsby J.A."/>
            <person name="Tidwell J."/>
            <person name="Bellgard S.E."/>
            <person name="Bellgard M.I."/>
        </authorList>
    </citation>
    <scope>NUCLEOTIDE SEQUENCE</scope>
    <source>
        <tissue evidence="2">Shoot tissue taken approximately 20 cm above the soil surface</tissue>
    </source>
</reference>
<evidence type="ECO:0000256" key="1">
    <source>
        <dbReference type="SAM" id="MobiDB-lite"/>
    </source>
</evidence>
<name>A0A0A9FAM1_ARUDO</name>
<dbReference type="AlphaFoldDB" id="A0A0A9FAM1"/>
<protein>
    <submittedName>
        <fullName evidence="2">APRL9</fullName>
    </submittedName>
</protein>
<organism evidence="2">
    <name type="scientific">Arundo donax</name>
    <name type="common">Giant reed</name>
    <name type="synonym">Donax arundinaceus</name>
    <dbReference type="NCBI Taxonomy" id="35708"/>
    <lineage>
        <taxon>Eukaryota</taxon>
        <taxon>Viridiplantae</taxon>
        <taxon>Streptophyta</taxon>
        <taxon>Embryophyta</taxon>
        <taxon>Tracheophyta</taxon>
        <taxon>Spermatophyta</taxon>
        <taxon>Magnoliopsida</taxon>
        <taxon>Liliopsida</taxon>
        <taxon>Poales</taxon>
        <taxon>Poaceae</taxon>
        <taxon>PACMAD clade</taxon>
        <taxon>Arundinoideae</taxon>
        <taxon>Arundineae</taxon>
        <taxon>Arundo</taxon>
    </lineage>
</organism>
<proteinExistence type="predicted"/>
<accession>A0A0A9FAM1</accession>
<evidence type="ECO:0000313" key="2">
    <source>
        <dbReference type="EMBL" id="JAE07166.1"/>
    </source>
</evidence>
<dbReference type="EMBL" id="GBRH01190730">
    <property type="protein sequence ID" value="JAE07166.1"/>
    <property type="molecule type" value="Transcribed_RNA"/>
</dbReference>
<feature type="region of interest" description="Disordered" evidence="1">
    <location>
        <begin position="1"/>
        <end position="22"/>
    </location>
</feature>
<reference evidence="2" key="1">
    <citation type="submission" date="2014-09" db="EMBL/GenBank/DDBJ databases">
        <authorList>
            <person name="Magalhaes I.L.F."/>
            <person name="Oliveira U."/>
            <person name="Santos F.R."/>
            <person name="Vidigal T.H.D.A."/>
            <person name="Brescovit A.D."/>
            <person name="Santos A.J."/>
        </authorList>
    </citation>
    <scope>NUCLEOTIDE SEQUENCE</scope>
    <source>
        <tissue evidence="2">Shoot tissue taken approximately 20 cm above the soil surface</tissue>
    </source>
</reference>